<reference evidence="3" key="1">
    <citation type="submission" date="2021-11" db="EMBL/GenBank/DDBJ databases">
        <title>Streptomyces corallinus and Kineosporia corallina sp. nov., two new coral-derived marine actinobacteria.</title>
        <authorList>
            <person name="Buangrab K."/>
            <person name="Sutthacheep M."/>
            <person name="Yeemin T."/>
            <person name="Harunari E."/>
            <person name="Igarashi Y."/>
            <person name="Sripreechasak P."/>
            <person name="Kanchanasin P."/>
            <person name="Tanasupawat S."/>
            <person name="Phongsopitanun W."/>
        </authorList>
    </citation>
    <scope>NUCLEOTIDE SEQUENCE</scope>
    <source>
        <strain evidence="3">JCM 31032</strain>
    </source>
</reference>
<dbReference type="GO" id="GO:0043709">
    <property type="term" value="P:cell adhesion involved in single-species biofilm formation"/>
    <property type="evidence" value="ECO:0007669"/>
    <property type="project" value="TreeGrafter"/>
</dbReference>
<evidence type="ECO:0000313" key="4">
    <source>
        <dbReference type="Proteomes" id="UP001138997"/>
    </source>
</evidence>
<dbReference type="EMBL" id="JAJOMB010000011">
    <property type="protein sequence ID" value="MCD5313266.1"/>
    <property type="molecule type" value="Genomic_DNA"/>
</dbReference>
<protein>
    <submittedName>
        <fullName evidence="3">GGDEF domain-containing protein</fullName>
    </submittedName>
</protein>
<comment type="caution">
    <text evidence="3">The sequence shown here is derived from an EMBL/GenBank/DDBJ whole genome shotgun (WGS) entry which is preliminary data.</text>
</comment>
<organism evidence="3 4">
    <name type="scientific">Kineosporia babensis</name>
    <dbReference type="NCBI Taxonomy" id="499548"/>
    <lineage>
        <taxon>Bacteria</taxon>
        <taxon>Bacillati</taxon>
        <taxon>Actinomycetota</taxon>
        <taxon>Actinomycetes</taxon>
        <taxon>Kineosporiales</taxon>
        <taxon>Kineosporiaceae</taxon>
        <taxon>Kineosporia</taxon>
    </lineage>
</organism>
<evidence type="ECO:0000259" key="2">
    <source>
        <dbReference type="PROSITE" id="PS50887"/>
    </source>
</evidence>
<dbReference type="SUPFAM" id="SSF48452">
    <property type="entry name" value="TPR-like"/>
    <property type="match status" value="2"/>
</dbReference>
<evidence type="ECO:0000256" key="1">
    <source>
        <dbReference type="SAM" id="MobiDB-lite"/>
    </source>
</evidence>
<dbReference type="PANTHER" id="PTHR45138:SF9">
    <property type="entry name" value="DIGUANYLATE CYCLASE DGCM-RELATED"/>
    <property type="match status" value="1"/>
</dbReference>
<dbReference type="Pfam" id="PF00990">
    <property type="entry name" value="GGDEF"/>
    <property type="match status" value="1"/>
</dbReference>
<dbReference type="CDD" id="cd01949">
    <property type="entry name" value="GGDEF"/>
    <property type="match status" value="1"/>
</dbReference>
<dbReference type="SMART" id="SM00267">
    <property type="entry name" value="GGDEF"/>
    <property type="match status" value="1"/>
</dbReference>
<dbReference type="GO" id="GO:0052621">
    <property type="term" value="F:diguanylate cyclase activity"/>
    <property type="evidence" value="ECO:0007669"/>
    <property type="project" value="TreeGrafter"/>
</dbReference>
<dbReference type="AlphaFoldDB" id="A0A9X1NHB3"/>
<accession>A0A9X1NHB3</accession>
<dbReference type="PANTHER" id="PTHR45138">
    <property type="entry name" value="REGULATORY COMPONENTS OF SENSORY TRANSDUCTION SYSTEM"/>
    <property type="match status" value="1"/>
</dbReference>
<dbReference type="InterPro" id="IPR000160">
    <property type="entry name" value="GGDEF_dom"/>
</dbReference>
<dbReference type="GO" id="GO:1902201">
    <property type="term" value="P:negative regulation of bacterial-type flagellum-dependent cell motility"/>
    <property type="evidence" value="ECO:0007669"/>
    <property type="project" value="TreeGrafter"/>
</dbReference>
<sequence>MKQVRPSRSTGALMVRSRPNYQPSSRPANPAPLLAELDALLALVTSEPALAGERAQDLQARAERLGAHQVVAGAVLCRAEACQRRGEIAAAVTLIRQACDGSTPLSGGNRVRASLLKAFVYNDLGDEPTALQHIMDAVLAFSDEVPRLLRVRVLNKAADLLNKLGALEDSLLWYSRAEELAVGDPPVHLMVINNRAYGALLDGRVDDAVAGAQQLSEFSARYGYPLNAAGLDTIARINLLAGDPQTAVEIAQRAVEAALPVDFLTADAGPYYLITLAAAQRSLGRPQEAQATLNQAQKACSAEGYARVKNEILKEQAEILAALGDYRGAYETLQAFNAADRELLSRTREAQARIRQTLFETKAAREEAARYREEARRDPLTGLRNRLYVQERLTELLTAGHPGRLSVALVDLDHFKSVNDDYSHEAGDRVLEAVAGLLEAALPGDDGGSFAARFGGEEFLLVLLTPNRDRAHQIVEQLRRTVQQHDWSYVIPGREITLSAGLATQAPGDTYETLLARADQHLYNAKSSGRNRVSP</sequence>
<dbReference type="InterPro" id="IPR050469">
    <property type="entry name" value="Diguanylate_Cyclase"/>
</dbReference>
<feature type="compositionally biased region" description="Polar residues" evidence="1">
    <location>
        <begin position="1"/>
        <end position="10"/>
    </location>
</feature>
<dbReference type="GO" id="GO:0005886">
    <property type="term" value="C:plasma membrane"/>
    <property type="evidence" value="ECO:0007669"/>
    <property type="project" value="TreeGrafter"/>
</dbReference>
<evidence type="ECO:0000313" key="3">
    <source>
        <dbReference type="EMBL" id="MCD5313266.1"/>
    </source>
</evidence>
<dbReference type="RefSeq" id="WP_231444302.1">
    <property type="nucleotide sequence ID" value="NZ_JAJOMB010000011.1"/>
</dbReference>
<dbReference type="InterPro" id="IPR011990">
    <property type="entry name" value="TPR-like_helical_dom_sf"/>
</dbReference>
<feature type="region of interest" description="Disordered" evidence="1">
    <location>
        <begin position="1"/>
        <end position="29"/>
    </location>
</feature>
<dbReference type="Proteomes" id="UP001138997">
    <property type="component" value="Unassembled WGS sequence"/>
</dbReference>
<dbReference type="SUPFAM" id="SSF55073">
    <property type="entry name" value="Nucleotide cyclase"/>
    <property type="match status" value="1"/>
</dbReference>
<dbReference type="NCBIfam" id="TIGR00254">
    <property type="entry name" value="GGDEF"/>
    <property type="match status" value="1"/>
</dbReference>
<feature type="domain" description="GGDEF" evidence="2">
    <location>
        <begin position="403"/>
        <end position="535"/>
    </location>
</feature>
<dbReference type="PROSITE" id="PS50887">
    <property type="entry name" value="GGDEF"/>
    <property type="match status" value="1"/>
</dbReference>
<name>A0A9X1NHB3_9ACTN</name>
<dbReference type="InterPro" id="IPR043128">
    <property type="entry name" value="Rev_trsase/Diguanyl_cyclase"/>
</dbReference>
<proteinExistence type="predicted"/>
<dbReference type="FunFam" id="3.30.70.270:FF:000001">
    <property type="entry name" value="Diguanylate cyclase domain protein"/>
    <property type="match status" value="1"/>
</dbReference>
<dbReference type="Gene3D" id="3.30.70.270">
    <property type="match status" value="1"/>
</dbReference>
<keyword evidence="4" id="KW-1185">Reference proteome</keyword>
<dbReference type="Gene3D" id="1.25.40.10">
    <property type="entry name" value="Tetratricopeptide repeat domain"/>
    <property type="match status" value="1"/>
</dbReference>
<gene>
    <name evidence="3" type="ORF">LR394_20370</name>
</gene>
<dbReference type="InterPro" id="IPR029787">
    <property type="entry name" value="Nucleotide_cyclase"/>
</dbReference>